<proteinExistence type="predicted"/>
<accession>A0A8K1CHK8</accession>
<dbReference type="AlphaFoldDB" id="A0A8K1CHK8"/>
<gene>
    <name evidence="2" type="ORF">Poli38472_002652</name>
</gene>
<feature type="region of interest" description="Disordered" evidence="1">
    <location>
        <begin position="39"/>
        <end position="62"/>
    </location>
</feature>
<dbReference type="Proteomes" id="UP000794436">
    <property type="component" value="Unassembled WGS sequence"/>
</dbReference>
<name>A0A8K1CHK8_PYTOL</name>
<evidence type="ECO:0000313" key="3">
    <source>
        <dbReference type="Proteomes" id="UP000794436"/>
    </source>
</evidence>
<keyword evidence="3" id="KW-1185">Reference proteome</keyword>
<sequence length="182" mass="21211">MLSADEKLQSIRRVVIRDIRKIQRVHYYVLDIYTHKDEETDSQPLPSKPTLPRLSLPHESEEERPAYRVIKRFRQFEALRKALQATVGAAKRHDCAYCQAFDTFLACSSMQPGRWVKWTKNTQKRAVVLEQCIYQLVRLCVRNQPEDASPHACSAQQLVPTIVEEFLCSRVEKKLRDSLVAR</sequence>
<evidence type="ECO:0008006" key="4">
    <source>
        <dbReference type="Google" id="ProtNLM"/>
    </source>
</evidence>
<evidence type="ECO:0000256" key="1">
    <source>
        <dbReference type="SAM" id="MobiDB-lite"/>
    </source>
</evidence>
<dbReference type="EMBL" id="SPLM01000072">
    <property type="protein sequence ID" value="TMW63711.1"/>
    <property type="molecule type" value="Genomic_DNA"/>
</dbReference>
<evidence type="ECO:0000313" key="2">
    <source>
        <dbReference type="EMBL" id="TMW63711.1"/>
    </source>
</evidence>
<protein>
    <recommendedName>
        <fullName evidence="4">PX domain-containing protein</fullName>
    </recommendedName>
</protein>
<reference evidence="2" key="1">
    <citation type="submission" date="2019-03" db="EMBL/GenBank/DDBJ databases">
        <title>Long read genome sequence of the mycoparasitic Pythium oligandrum ATCC 38472 isolated from sugarbeet rhizosphere.</title>
        <authorList>
            <person name="Gaulin E."/>
        </authorList>
    </citation>
    <scope>NUCLEOTIDE SEQUENCE</scope>
    <source>
        <strain evidence="2">ATCC 38472_TT</strain>
    </source>
</reference>
<organism evidence="2 3">
    <name type="scientific">Pythium oligandrum</name>
    <name type="common">Mycoparasitic fungus</name>
    <dbReference type="NCBI Taxonomy" id="41045"/>
    <lineage>
        <taxon>Eukaryota</taxon>
        <taxon>Sar</taxon>
        <taxon>Stramenopiles</taxon>
        <taxon>Oomycota</taxon>
        <taxon>Peronosporomycetes</taxon>
        <taxon>Pythiales</taxon>
        <taxon>Pythiaceae</taxon>
        <taxon>Pythium</taxon>
    </lineage>
</organism>
<comment type="caution">
    <text evidence="2">The sequence shown here is derived from an EMBL/GenBank/DDBJ whole genome shotgun (WGS) entry which is preliminary data.</text>
</comment>